<evidence type="ECO:0000256" key="8">
    <source>
        <dbReference type="ARBA" id="ARBA00034708"/>
    </source>
</evidence>
<sequence>MIVRPKASLFDILFAVRGSIAGRVAWRCLFITVLACLVVYVGNFHFEPLSHLGTAPFGLIGIAISVFMSFRNSAAYDRWWEGRKQWGELLVQVRSLSRELSDLDDEAKKRIFVPLIAFVHALSARLRDEDEIAAARTWGIIPSAGPNVCDAILRQIGAELLALNKTGVLSDWRYTSVATRMNAISNVQAACERIKTTPLPFAYTLLIHRTVYLFCALLPFALAPQLGWGTPVIVAFISYTFFGLDAIGDDLAEPFGSADNSLPIRALVRTMERETMDFLGMGPLPDELQPVGYVLL</sequence>
<feature type="transmembrane region" description="Helical" evidence="9">
    <location>
        <begin position="201"/>
        <end position="222"/>
    </location>
</feature>
<comment type="subcellular location">
    <subcellularLocation>
        <location evidence="1">Cell membrane</location>
        <topology evidence="1">Multi-pass membrane protein</topology>
    </subcellularLocation>
</comment>
<evidence type="ECO:0000256" key="5">
    <source>
        <dbReference type="ARBA" id="ARBA00022989"/>
    </source>
</evidence>
<dbReference type="InterPro" id="IPR044669">
    <property type="entry name" value="YneE/VCCN1/2-like"/>
</dbReference>
<reference evidence="11" key="1">
    <citation type="submission" date="2016-10" db="EMBL/GenBank/DDBJ databases">
        <authorList>
            <person name="Varghese N."/>
            <person name="Submissions S."/>
        </authorList>
    </citation>
    <scope>NUCLEOTIDE SEQUENCE [LARGE SCALE GENOMIC DNA]</scope>
    <source>
        <strain evidence="11">DSM 1565</strain>
    </source>
</reference>
<keyword evidence="7 9" id="KW-0472">Membrane</keyword>
<dbReference type="RefSeq" id="WP_092867768.1">
    <property type="nucleotide sequence ID" value="NZ_FPCH01000002.1"/>
</dbReference>
<evidence type="ECO:0000256" key="2">
    <source>
        <dbReference type="ARBA" id="ARBA00022448"/>
    </source>
</evidence>
<evidence type="ECO:0000313" key="11">
    <source>
        <dbReference type="Proteomes" id="UP000199423"/>
    </source>
</evidence>
<feature type="transmembrane region" description="Helical" evidence="9">
    <location>
        <begin position="24"/>
        <end position="46"/>
    </location>
</feature>
<evidence type="ECO:0000313" key="10">
    <source>
        <dbReference type="EMBL" id="SFV34253.1"/>
    </source>
</evidence>
<gene>
    <name evidence="10" type="ORF">SAMN04488557_2267</name>
</gene>
<dbReference type="Pfam" id="PF25539">
    <property type="entry name" value="Bestrophin_2"/>
    <property type="match status" value="1"/>
</dbReference>
<keyword evidence="6" id="KW-0406">Ion transport</keyword>
<keyword evidence="5 9" id="KW-1133">Transmembrane helix</keyword>
<evidence type="ECO:0000256" key="3">
    <source>
        <dbReference type="ARBA" id="ARBA00022475"/>
    </source>
</evidence>
<evidence type="ECO:0000256" key="7">
    <source>
        <dbReference type="ARBA" id="ARBA00023136"/>
    </source>
</evidence>
<keyword evidence="2" id="KW-0813">Transport</keyword>
<proteinExistence type="inferred from homology"/>
<evidence type="ECO:0000256" key="9">
    <source>
        <dbReference type="SAM" id="Phobius"/>
    </source>
</evidence>
<name>A0A1I7NHY7_9HYPH</name>
<evidence type="ECO:0000256" key="4">
    <source>
        <dbReference type="ARBA" id="ARBA00022692"/>
    </source>
</evidence>
<keyword evidence="11" id="KW-1185">Reference proteome</keyword>
<protein>
    <submittedName>
        <fullName evidence="10">Putative membrane protein</fullName>
    </submittedName>
</protein>
<keyword evidence="4 9" id="KW-0812">Transmembrane</keyword>
<dbReference type="OrthoDB" id="445589at2"/>
<dbReference type="Proteomes" id="UP000199423">
    <property type="component" value="Unassembled WGS sequence"/>
</dbReference>
<dbReference type="AlphaFoldDB" id="A0A1I7NHY7"/>
<dbReference type="GO" id="GO:0005254">
    <property type="term" value="F:chloride channel activity"/>
    <property type="evidence" value="ECO:0007669"/>
    <property type="project" value="InterPro"/>
</dbReference>
<dbReference type="STRING" id="51670.SAMN04488557_2267"/>
<comment type="similarity">
    <text evidence="8">Belongs to the anion channel-forming bestrophin (TC 1.A.46) family.</text>
</comment>
<dbReference type="EMBL" id="FPCH01000002">
    <property type="protein sequence ID" value="SFV34253.1"/>
    <property type="molecule type" value="Genomic_DNA"/>
</dbReference>
<accession>A0A1I7NHY7</accession>
<dbReference type="PANTHER" id="PTHR33281">
    <property type="entry name" value="UPF0187 PROTEIN YNEE"/>
    <property type="match status" value="1"/>
</dbReference>
<evidence type="ECO:0000256" key="1">
    <source>
        <dbReference type="ARBA" id="ARBA00004651"/>
    </source>
</evidence>
<evidence type="ECO:0000256" key="6">
    <source>
        <dbReference type="ARBA" id="ARBA00023065"/>
    </source>
</evidence>
<keyword evidence="3" id="KW-1003">Cell membrane</keyword>
<dbReference type="PANTHER" id="PTHR33281:SF19">
    <property type="entry name" value="VOLTAGE-DEPENDENT ANION CHANNEL-FORMING PROTEIN YNEE"/>
    <property type="match status" value="1"/>
</dbReference>
<organism evidence="10 11">
    <name type="scientific">Hyphomicrobium facile</name>
    <dbReference type="NCBI Taxonomy" id="51670"/>
    <lineage>
        <taxon>Bacteria</taxon>
        <taxon>Pseudomonadati</taxon>
        <taxon>Pseudomonadota</taxon>
        <taxon>Alphaproteobacteria</taxon>
        <taxon>Hyphomicrobiales</taxon>
        <taxon>Hyphomicrobiaceae</taxon>
        <taxon>Hyphomicrobium</taxon>
    </lineage>
</organism>
<feature type="transmembrane region" description="Helical" evidence="9">
    <location>
        <begin position="52"/>
        <end position="70"/>
    </location>
</feature>
<dbReference type="GO" id="GO:0005886">
    <property type="term" value="C:plasma membrane"/>
    <property type="evidence" value="ECO:0007669"/>
    <property type="project" value="UniProtKB-SubCell"/>
</dbReference>